<dbReference type="Proteomes" id="UP001304683">
    <property type="component" value="Chromosome"/>
</dbReference>
<dbReference type="EMBL" id="CP132508">
    <property type="protein sequence ID" value="WPD20159.1"/>
    <property type="molecule type" value="Genomic_DNA"/>
</dbReference>
<keyword evidence="1" id="KW-0175">Coiled coil</keyword>
<accession>A0ABZ0QRQ0</accession>
<proteinExistence type="predicted"/>
<protein>
    <submittedName>
        <fullName evidence="2">Uncharacterized protein</fullName>
    </submittedName>
</protein>
<organism evidence="2 3">
    <name type="scientific">Thermaerobacter composti</name>
    <dbReference type="NCBI Taxonomy" id="554949"/>
    <lineage>
        <taxon>Bacteria</taxon>
        <taxon>Bacillati</taxon>
        <taxon>Bacillota</taxon>
        <taxon>Clostridia</taxon>
        <taxon>Eubacteriales</taxon>
        <taxon>Clostridiales Family XVII. Incertae Sedis</taxon>
        <taxon>Thermaerobacter</taxon>
    </lineage>
</organism>
<keyword evidence="3" id="KW-1185">Reference proteome</keyword>
<evidence type="ECO:0000313" key="3">
    <source>
        <dbReference type="Proteomes" id="UP001304683"/>
    </source>
</evidence>
<evidence type="ECO:0000256" key="1">
    <source>
        <dbReference type="SAM" id="Coils"/>
    </source>
</evidence>
<gene>
    <name evidence="2" type="ORF">Q5761_05895</name>
</gene>
<reference evidence="2 3" key="1">
    <citation type="submission" date="2023-08" db="EMBL/GenBank/DDBJ databases">
        <title>Genome sequence of Thermaerobacter compostii strain Ins1, a spore-forming filamentous bacterium isolated from a deep geothermal reservoir.</title>
        <authorList>
            <person name="Bregnard D."/>
            <person name="Gonzalez D."/>
            <person name="Junier P."/>
        </authorList>
    </citation>
    <scope>NUCLEOTIDE SEQUENCE [LARGE SCALE GENOMIC DNA]</scope>
    <source>
        <strain evidence="2 3">Ins1</strain>
    </source>
</reference>
<sequence>MERQREKMVALMQLSRLLPQHPGLFMLLGFLAARLQRLHFVANPDQADPQAARILLATPHARIWTGRWFRAWVGTAEVPDPVILISVLAERDTDIYLALDIGPRPAWLEAVLAPAEPPAPPDPRERLEELRARVDQALDIYNECRRQLEQGDPSRREELEFLLDLARREVEELGRELQRLKQSLPGDEG</sequence>
<name>A0ABZ0QRQ0_9FIRM</name>
<dbReference type="RefSeq" id="WP_318751532.1">
    <property type="nucleotide sequence ID" value="NZ_CP132508.1"/>
</dbReference>
<feature type="coiled-coil region" evidence="1">
    <location>
        <begin position="127"/>
        <end position="183"/>
    </location>
</feature>
<evidence type="ECO:0000313" key="2">
    <source>
        <dbReference type="EMBL" id="WPD20159.1"/>
    </source>
</evidence>